<evidence type="ECO:0000256" key="2">
    <source>
        <dbReference type="ARBA" id="ARBA00023043"/>
    </source>
</evidence>
<accession>A0AA38HQJ1</accession>
<dbReference type="AlphaFoldDB" id="A0AA38HQJ1"/>
<dbReference type="PROSITE" id="PS50088">
    <property type="entry name" value="ANK_REPEAT"/>
    <property type="match status" value="3"/>
</dbReference>
<evidence type="ECO:0000256" key="3">
    <source>
        <dbReference type="PROSITE-ProRule" id="PRU00023"/>
    </source>
</evidence>
<dbReference type="PROSITE" id="PS50297">
    <property type="entry name" value="ANK_REP_REGION"/>
    <property type="match status" value="3"/>
</dbReference>
<dbReference type="SUPFAM" id="SSF48403">
    <property type="entry name" value="Ankyrin repeat"/>
    <property type="match status" value="1"/>
</dbReference>
<comment type="caution">
    <text evidence="5">The sequence shown here is derived from an EMBL/GenBank/DDBJ whole genome shotgun (WGS) entry which is preliminary data.</text>
</comment>
<name>A0AA38HQJ1_9CUCU</name>
<keyword evidence="7" id="KW-1185">Reference proteome</keyword>
<organism evidence="5 7">
    <name type="scientific">Zophobas morio</name>
    <dbReference type="NCBI Taxonomy" id="2755281"/>
    <lineage>
        <taxon>Eukaryota</taxon>
        <taxon>Metazoa</taxon>
        <taxon>Ecdysozoa</taxon>
        <taxon>Arthropoda</taxon>
        <taxon>Hexapoda</taxon>
        <taxon>Insecta</taxon>
        <taxon>Pterygota</taxon>
        <taxon>Neoptera</taxon>
        <taxon>Endopterygota</taxon>
        <taxon>Coleoptera</taxon>
        <taxon>Polyphaga</taxon>
        <taxon>Cucujiformia</taxon>
        <taxon>Tenebrionidae</taxon>
        <taxon>Zophobas</taxon>
    </lineage>
</organism>
<sequence>MLKFPLVEEESKHSLCAKFILTNNLEAVDGAELIPIDCGGRLIAPTISVNELGKQLLKAAAEGNIEETKSLLNKGALFTADWLGTSPLHLAARNNHLEVVEILLKAGISRDARTKVDKTSLHMAAAEGHLNIVETLLEYGSDPDCRDLLGMTPLHWAAQNGHSEVVAILIKHFAQTDPLNKFDLTPADIATQMNRQDIVELINVDVNEPSNAAQHLTLELVENGEETVVTSTEQLSQASASNSPIPLETILMEDTESSIDPERLHLNKAPGEHEPTTENHDSTFAESIRLLQEHGITMLPNEDNNILTTVMETGHSVVLTDAGKQVLNAFKESEEKANNLNKKIITVTPEEFLSMTSSCANKSKNILRQINGRLVPRNVKRIVMKKNKLIPVSTVNNVYKIANSNCVTDMETVMTQLIEARKTIEEYKVKLFKKEQEAERYKQQLKLLMDDS</sequence>
<dbReference type="Proteomes" id="UP001168821">
    <property type="component" value="Unassembled WGS sequence"/>
</dbReference>
<keyword evidence="4" id="KW-0175">Coiled coil</keyword>
<gene>
    <name evidence="6" type="ORF">Zmor_001842</name>
    <name evidence="5" type="ORF">Zmor_027435</name>
</gene>
<dbReference type="EMBL" id="JALNTZ010000001">
    <property type="protein sequence ID" value="KAJ3666399.1"/>
    <property type="molecule type" value="Genomic_DNA"/>
</dbReference>
<evidence type="ECO:0008006" key="8">
    <source>
        <dbReference type="Google" id="ProtNLM"/>
    </source>
</evidence>
<keyword evidence="1" id="KW-0677">Repeat</keyword>
<dbReference type="Gene3D" id="1.25.40.20">
    <property type="entry name" value="Ankyrin repeat-containing domain"/>
    <property type="match status" value="1"/>
</dbReference>
<evidence type="ECO:0000313" key="6">
    <source>
        <dbReference type="EMBL" id="KAJ3666399.1"/>
    </source>
</evidence>
<reference evidence="5" key="1">
    <citation type="journal article" date="2023" name="G3 (Bethesda)">
        <title>Whole genome assemblies of Zophobas morio and Tenebrio molitor.</title>
        <authorList>
            <person name="Kaur S."/>
            <person name="Stinson S.A."/>
            <person name="diCenzo G.C."/>
        </authorList>
    </citation>
    <scope>NUCLEOTIDE SEQUENCE</scope>
    <source>
        <strain evidence="5">QUZm001</strain>
    </source>
</reference>
<evidence type="ECO:0000313" key="7">
    <source>
        <dbReference type="Proteomes" id="UP001168821"/>
    </source>
</evidence>
<dbReference type="Pfam" id="PF12796">
    <property type="entry name" value="Ank_2"/>
    <property type="match status" value="2"/>
</dbReference>
<dbReference type="SMART" id="SM00248">
    <property type="entry name" value="ANK"/>
    <property type="match status" value="4"/>
</dbReference>
<feature type="coiled-coil region" evidence="4">
    <location>
        <begin position="417"/>
        <end position="451"/>
    </location>
</feature>
<evidence type="ECO:0000256" key="1">
    <source>
        <dbReference type="ARBA" id="ARBA00022737"/>
    </source>
</evidence>
<feature type="repeat" description="ANK" evidence="3">
    <location>
        <begin position="116"/>
        <end position="148"/>
    </location>
</feature>
<dbReference type="PRINTS" id="PR01415">
    <property type="entry name" value="ANKYRIN"/>
</dbReference>
<proteinExistence type="predicted"/>
<protein>
    <recommendedName>
        <fullName evidence="8">GA-binding protein subunit beta-1</fullName>
    </recommendedName>
</protein>
<dbReference type="PANTHER" id="PTHR24171:SF8">
    <property type="entry name" value="BRCA1-ASSOCIATED RING DOMAIN PROTEIN 1"/>
    <property type="match status" value="1"/>
</dbReference>
<evidence type="ECO:0000256" key="4">
    <source>
        <dbReference type="SAM" id="Coils"/>
    </source>
</evidence>
<evidence type="ECO:0000313" key="5">
    <source>
        <dbReference type="EMBL" id="KAJ3640902.1"/>
    </source>
</evidence>
<keyword evidence="2 3" id="KW-0040">ANK repeat</keyword>
<dbReference type="InterPro" id="IPR036770">
    <property type="entry name" value="Ankyrin_rpt-contain_sf"/>
</dbReference>
<dbReference type="EMBL" id="JALNTZ010000009">
    <property type="protein sequence ID" value="KAJ3640902.1"/>
    <property type="molecule type" value="Genomic_DNA"/>
</dbReference>
<dbReference type="PANTHER" id="PTHR24171">
    <property type="entry name" value="ANKYRIN REPEAT DOMAIN-CONTAINING PROTEIN 39-RELATED"/>
    <property type="match status" value="1"/>
</dbReference>
<dbReference type="InterPro" id="IPR002110">
    <property type="entry name" value="Ankyrin_rpt"/>
</dbReference>
<feature type="repeat" description="ANK" evidence="3">
    <location>
        <begin position="149"/>
        <end position="181"/>
    </location>
</feature>
<feature type="repeat" description="ANK" evidence="3">
    <location>
        <begin position="83"/>
        <end position="115"/>
    </location>
</feature>